<dbReference type="EMBL" id="JAMCOF010000002">
    <property type="protein sequence ID" value="MCL6229380.1"/>
    <property type="molecule type" value="Genomic_DNA"/>
</dbReference>
<accession>A0ABT0P7D8</accession>
<protein>
    <recommendedName>
        <fullName evidence="3">Surface antigen domain-containing protein</fullName>
    </recommendedName>
</protein>
<dbReference type="PROSITE" id="PS51257">
    <property type="entry name" value="PROKAR_LIPOPROTEIN"/>
    <property type="match status" value="1"/>
</dbReference>
<keyword evidence="2" id="KW-1185">Reference proteome</keyword>
<evidence type="ECO:0000313" key="1">
    <source>
        <dbReference type="EMBL" id="MCL6229380.1"/>
    </source>
</evidence>
<name>A0ABT0P7D8_9HYPH</name>
<organism evidence="1 2">
    <name type="scientific">Bartonella bilalgolemii</name>
    <dbReference type="NCBI Taxonomy" id="2942911"/>
    <lineage>
        <taxon>Bacteria</taxon>
        <taxon>Pseudomonadati</taxon>
        <taxon>Pseudomonadota</taxon>
        <taxon>Alphaproteobacteria</taxon>
        <taxon>Hyphomicrobiales</taxon>
        <taxon>Bartonellaceae</taxon>
        <taxon>Bartonella</taxon>
    </lineage>
</organism>
<evidence type="ECO:0000313" key="2">
    <source>
        <dbReference type="Proteomes" id="UP001523003"/>
    </source>
</evidence>
<proteinExistence type="predicted"/>
<dbReference type="RefSeq" id="WP_249675469.1">
    <property type="nucleotide sequence ID" value="NZ_JAMCOF010000002.1"/>
</dbReference>
<reference evidence="1 2" key="1">
    <citation type="submission" date="2022-05" db="EMBL/GenBank/DDBJ databases">
        <title>Description of the Bartonella bilalgolemii sp. nov. Isolated from Apodemus uralensis (Pallas 1811).</title>
        <authorList>
            <person name="Zgheib R."/>
            <person name="Celebi B."/>
        </authorList>
    </citation>
    <scope>NUCLEOTIDE SEQUENCE [LARGE SCALE GENOMIC DNA]</scope>
    <source>
        <strain evidence="1 2">G70</strain>
    </source>
</reference>
<dbReference type="Proteomes" id="UP001523003">
    <property type="component" value="Unassembled WGS sequence"/>
</dbReference>
<sequence>MQKVFLLLIGMLIVSLLGCSHTLKLDTKDLNVNVEVEEVNFDKINGMGTGLLGSSFMLLSLGDRYKVLQAEYNALEYANAGKKVRWVSTKRGIFGEVSAGQFYQVGSQNCRQYSHSFTLNGISEVVYGSACRNPDGSWMPLI</sequence>
<comment type="caution">
    <text evidence="1">The sequence shown here is derived from an EMBL/GenBank/DDBJ whole genome shotgun (WGS) entry which is preliminary data.</text>
</comment>
<evidence type="ECO:0008006" key="3">
    <source>
        <dbReference type="Google" id="ProtNLM"/>
    </source>
</evidence>
<gene>
    <name evidence="1" type="ORF">M4Z11_01950</name>
</gene>